<accession>A0A812LQM8</accession>
<evidence type="ECO:0000256" key="3">
    <source>
        <dbReference type="SAM" id="SignalP"/>
    </source>
</evidence>
<dbReference type="AlphaFoldDB" id="A0A812LQM8"/>
<protein>
    <submittedName>
        <fullName evidence="4">Uncharacterized protein</fullName>
    </submittedName>
</protein>
<feature type="transmembrane region" description="Helical" evidence="2">
    <location>
        <begin position="496"/>
        <end position="521"/>
    </location>
</feature>
<gene>
    <name evidence="4" type="ORF">SNAT2548_LOCUS12010</name>
</gene>
<evidence type="ECO:0000256" key="1">
    <source>
        <dbReference type="SAM" id="MobiDB-lite"/>
    </source>
</evidence>
<feature type="transmembrane region" description="Helical" evidence="2">
    <location>
        <begin position="165"/>
        <end position="184"/>
    </location>
</feature>
<dbReference type="Proteomes" id="UP000604046">
    <property type="component" value="Unassembled WGS sequence"/>
</dbReference>
<proteinExistence type="predicted"/>
<keyword evidence="2" id="KW-0812">Transmembrane</keyword>
<feature type="transmembrane region" description="Helical" evidence="2">
    <location>
        <begin position="411"/>
        <end position="433"/>
    </location>
</feature>
<evidence type="ECO:0000256" key="2">
    <source>
        <dbReference type="SAM" id="Phobius"/>
    </source>
</evidence>
<keyword evidence="2" id="KW-0472">Membrane</keyword>
<feature type="compositionally biased region" description="Acidic residues" evidence="1">
    <location>
        <begin position="206"/>
        <end position="218"/>
    </location>
</feature>
<keyword evidence="3" id="KW-0732">Signal</keyword>
<feature type="transmembrane region" description="Helical" evidence="2">
    <location>
        <begin position="298"/>
        <end position="318"/>
    </location>
</feature>
<evidence type="ECO:0000313" key="4">
    <source>
        <dbReference type="EMBL" id="CAE7248310.1"/>
    </source>
</evidence>
<keyword evidence="2" id="KW-1133">Transmembrane helix</keyword>
<feature type="transmembrane region" description="Helical" evidence="2">
    <location>
        <begin position="439"/>
        <end position="457"/>
    </location>
</feature>
<feature type="region of interest" description="Disordered" evidence="1">
    <location>
        <begin position="206"/>
        <end position="227"/>
    </location>
</feature>
<keyword evidence="5" id="KW-1185">Reference proteome</keyword>
<name>A0A812LQM8_9DINO</name>
<feature type="transmembrane region" description="Helical" evidence="2">
    <location>
        <begin position="255"/>
        <end position="278"/>
    </location>
</feature>
<feature type="signal peptide" evidence="3">
    <location>
        <begin position="1"/>
        <end position="23"/>
    </location>
</feature>
<evidence type="ECO:0000313" key="5">
    <source>
        <dbReference type="Proteomes" id="UP000604046"/>
    </source>
</evidence>
<organism evidence="4 5">
    <name type="scientific">Symbiodinium natans</name>
    <dbReference type="NCBI Taxonomy" id="878477"/>
    <lineage>
        <taxon>Eukaryota</taxon>
        <taxon>Sar</taxon>
        <taxon>Alveolata</taxon>
        <taxon>Dinophyceae</taxon>
        <taxon>Suessiales</taxon>
        <taxon>Symbiodiniaceae</taxon>
        <taxon>Symbiodinium</taxon>
    </lineage>
</organism>
<feature type="region of interest" description="Disordered" evidence="1">
    <location>
        <begin position="347"/>
        <end position="368"/>
    </location>
</feature>
<dbReference type="EMBL" id="CAJNDS010001113">
    <property type="protein sequence ID" value="CAE7248310.1"/>
    <property type="molecule type" value="Genomic_DNA"/>
</dbReference>
<feature type="chain" id="PRO_5032443601" evidence="3">
    <location>
        <begin position="24"/>
        <end position="538"/>
    </location>
</feature>
<reference evidence="4" key="1">
    <citation type="submission" date="2021-02" db="EMBL/GenBank/DDBJ databases">
        <authorList>
            <person name="Dougan E. K."/>
            <person name="Rhodes N."/>
            <person name="Thang M."/>
            <person name="Chan C."/>
        </authorList>
    </citation>
    <scope>NUCLEOTIDE SEQUENCE</scope>
</reference>
<feature type="compositionally biased region" description="Low complexity" evidence="1">
    <location>
        <begin position="355"/>
        <end position="364"/>
    </location>
</feature>
<sequence>MEKSLPWWGCVALILVAVEYVNQDLLDGSALNLRQVSQVRAARRLDEMPQVALSPSPAPQEFDLDPTQTIQGTNHTLTDVDNTDPRHPHVGPYIDPAEIENKVLFMEVPCLDLLFFSYQLILPCGNLSVPPEGIEFETFFGEYHVPGSAVLVDTVRHTEREMTRYTILLIILGVIGWLCSTFCIPSNRERFVSKVQKVLSGKLASDFDDEDDEDDSDAENPGREEELKARLDPMSPEFIAPGNIYRVLAVLHPGIIGYVTWLGYALRASIVAYMQIWIPYNIVTNTLKRWQCLGVKSPLWFLANGGTFLAMVTALGTLSSMFAQKCVRHIFHGAEANMYILSYDNPSDGDRPASRRSSVSSQASEQPLAGLGGLSEGVEQAFGSLKGGVGTAYQQLQHPELSDKSASFNEYFWCNVSMLLNVVMSVLLELAMFLKVATFTGRIANVAMTAVSLYFIFDLDNRIMDADPKLKRRYRRTVAAQTVPIAPEKRPRMIPIMANIFAAIVNLTVPLALVGVVLIAWRRYDDGFIIGGDGLSVV</sequence>
<comment type="caution">
    <text evidence="4">The sequence shown here is derived from an EMBL/GenBank/DDBJ whole genome shotgun (WGS) entry which is preliminary data.</text>
</comment>